<dbReference type="Proteomes" id="UP000663868">
    <property type="component" value="Unassembled WGS sequence"/>
</dbReference>
<dbReference type="AlphaFoldDB" id="A0A820SKE0"/>
<organism evidence="1 2">
    <name type="scientific">Adineta steineri</name>
    <dbReference type="NCBI Taxonomy" id="433720"/>
    <lineage>
        <taxon>Eukaryota</taxon>
        <taxon>Metazoa</taxon>
        <taxon>Spiralia</taxon>
        <taxon>Gnathifera</taxon>
        <taxon>Rotifera</taxon>
        <taxon>Eurotatoria</taxon>
        <taxon>Bdelloidea</taxon>
        <taxon>Adinetida</taxon>
        <taxon>Adinetidae</taxon>
        <taxon>Adineta</taxon>
    </lineage>
</organism>
<evidence type="ECO:0000313" key="1">
    <source>
        <dbReference type="EMBL" id="CAF4451382.1"/>
    </source>
</evidence>
<reference evidence="1" key="1">
    <citation type="submission" date="2021-02" db="EMBL/GenBank/DDBJ databases">
        <authorList>
            <person name="Nowell W R."/>
        </authorList>
    </citation>
    <scope>NUCLEOTIDE SEQUENCE</scope>
</reference>
<feature type="non-terminal residue" evidence="1">
    <location>
        <position position="141"/>
    </location>
</feature>
<comment type="caution">
    <text evidence="1">The sequence shown here is derived from an EMBL/GenBank/DDBJ whole genome shotgun (WGS) entry which is preliminary data.</text>
</comment>
<dbReference type="EMBL" id="CAJOBB010031517">
    <property type="protein sequence ID" value="CAF4451382.1"/>
    <property type="molecule type" value="Genomic_DNA"/>
</dbReference>
<evidence type="ECO:0000313" key="2">
    <source>
        <dbReference type="Proteomes" id="UP000663868"/>
    </source>
</evidence>
<dbReference type="SUPFAM" id="SSF53822">
    <property type="entry name" value="Periplasmic binding protein-like I"/>
    <property type="match status" value="1"/>
</dbReference>
<sequence>IQSLQEFCSTSINSSTSCISFIGSSYCFDRRLINSNSLFDKITNTIFLGVSGPIQFSANTTDRTNGTYYLAQNVQPSGNGINYMSVLEWSQSNEWEISTESVIIWPGNTLIPPIDHAILSGVTLRIGVIESSRFTMVQDII</sequence>
<feature type="non-terminal residue" evidence="1">
    <location>
        <position position="1"/>
    </location>
</feature>
<dbReference type="InterPro" id="IPR028082">
    <property type="entry name" value="Peripla_BP_I"/>
</dbReference>
<proteinExistence type="predicted"/>
<gene>
    <name evidence="1" type="ORF">KXQ929_LOCUS53974</name>
</gene>
<name>A0A820SKE0_9BILA</name>
<accession>A0A820SKE0</accession>
<protein>
    <submittedName>
        <fullName evidence="1">Uncharacterized protein</fullName>
    </submittedName>
</protein>